<dbReference type="OrthoDB" id="4087418at2"/>
<reference evidence="1 2" key="1">
    <citation type="submission" date="2014-05" db="EMBL/GenBank/DDBJ databases">
        <title>Draft Genome Sequence of Kitasatospora cheerisanensis KCTC 2395.</title>
        <authorList>
            <person name="Nam D.H."/>
        </authorList>
    </citation>
    <scope>NUCLEOTIDE SEQUENCE [LARGE SCALE GENOMIC DNA]</scope>
    <source>
        <strain evidence="1 2">KCTC 2395</strain>
    </source>
</reference>
<organism evidence="1 2">
    <name type="scientific">Kitasatospora cheerisanensis KCTC 2395</name>
    <dbReference type="NCBI Taxonomy" id="1348663"/>
    <lineage>
        <taxon>Bacteria</taxon>
        <taxon>Bacillati</taxon>
        <taxon>Actinomycetota</taxon>
        <taxon>Actinomycetes</taxon>
        <taxon>Kitasatosporales</taxon>
        <taxon>Streptomycetaceae</taxon>
        <taxon>Kitasatospora</taxon>
    </lineage>
</organism>
<dbReference type="Proteomes" id="UP000027178">
    <property type="component" value="Unassembled WGS sequence"/>
</dbReference>
<evidence type="ECO:0000313" key="2">
    <source>
        <dbReference type="Proteomes" id="UP000027178"/>
    </source>
</evidence>
<gene>
    <name evidence="1" type="ORF">KCH_25120</name>
</gene>
<dbReference type="RefSeq" id="WP_035862374.1">
    <property type="nucleotide sequence ID" value="NZ_KK853997.1"/>
</dbReference>
<dbReference type="Pfam" id="PF19876">
    <property type="entry name" value="DUF6349"/>
    <property type="match status" value="1"/>
</dbReference>
<proteinExistence type="predicted"/>
<sequence length="298" mass="32702">MPTDQQRQLIMARYGHTDLNDYTAAGHLLWNALVNADLTPRIDQTSAGRAIAIDLPDSTTLWCTEDADVSHLPSDHEAWSVIHFHNPADSGDYLQVYLGPGDLSCETDTAACVSTVAAWIASWTAAGAVARHNTYLTLSKTAAPRDTIRSAWHISWGHPGFDPTNPTTRTEQHAATVIEQSADLPARRGACLACPWEGPIRRDHNTAVEDALDHTHPGWRRLPTIPQGTSGKNAHLLRAYLDAVYPTGWFETGGPLKVYTSTANDRHEPGKARGGGYLVKVYRSSYTPEPKHKQQTLL</sequence>
<protein>
    <submittedName>
        <fullName evidence="1">Uncharacterized protein</fullName>
    </submittedName>
</protein>
<dbReference type="HOGENOM" id="CLU_933100_0_0_11"/>
<dbReference type="AlphaFoldDB" id="A0A066Z0T1"/>
<evidence type="ECO:0000313" key="1">
    <source>
        <dbReference type="EMBL" id="KDN85854.1"/>
    </source>
</evidence>
<dbReference type="PATRIC" id="fig|1348663.4.peg.2431"/>
<name>A0A066Z0T1_9ACTN</name>
<dbReference type="EMBL" id="JNBY01000078">
    <property type="protein sequence ID" value="KDN85854.1"/>
    <property type="molecule type" value="Genomic_DNA"/>
</dbReference>
<accession>A0A066Z0T1</accession>
<dbReference type="InterPro" id="IPR045930">
    <property type="entry name" value="DUF6349"/>
</dbReference>
<keyword evidence="2" id="KW-1185">Reference proteome</keyword>
<comment type="caution">
    <text evidence="1">The sequence shown here is derived from an EMBL/GenBank/DDBJ whole genome shotgun (WGS) entry which is preliminary data.</text>
</comment>